<dbReference type="PANTHER" id="PTHR11733">
    <property type="entry name" value="ZINC METALLOPROTEASE FAMILY M13 NEPRILYSIN-RELATED"/>
    <property type="match status" value="1"/>
</dbReference>
<protein>
    <submittedName>
        <fullName evidence="10">Endothelin-converting enzyme homolog</fullName>
    </submittedName>
</protein>
<keyword evidence="6" id="KW-0862">Zinc</keyword>
<evidence type="ECO:0000256" key="2">
    <source>
        <dbReference type="ARBA" id="ARBA00007357"/>
    </source>
</evidence>
<comment type="caution">
    <text evidence="10">The sequence shown here is derived from an EMBL/GenBank/DDBJ whole genome shotgun (WGS) entry which is preliminary data.</text>
</comment>
<comment type="similarity">
    <text evidence="2">Belongs to the peptidase M13 family.</text>
</comment>
<dbReference type="AlphaFoldDB" id="A0A8X6YEU8"/>
<evidence type="ECO:0000313" key="10">
    <source>
        <dbReference type="EMBL" id="GFY69362.1"/>
    </source>
</evidence>
<dbReference type="GO" id="GO:0005886">
    <property type="term" value="C:plasma membrane"/>
    <property type="evidence" value="ECO:0007669"/>
    <property type="project" value="TreeGrafter"/>
</dbReference>
<evidence type="ECO:0000256" key="7">
    <source>
        <dbReference type="ARBA" id="ARBA00023049"/>
    </source>
</evidence>
<dbReference type="PRINTS" id="PR00786">
    <property type="entry name" value="NEPRILYSIN"/>
</dbReference>
<dbReference type="InterPro" id="IPR000718">
    <property type="entry name" value="Peptidase_M13"/>
</dbReference>
<evidence type="ECO:0000256" key="1">
    <source>
        <dbReference type="ARBA" id="ARBA00001947"/>
    </source>
</evidence>
<dbReference type="PANTHER" id="PTHR11733:SF167">
    <property type="entry name" value="FI17812P1-RELATED"/>
    <property type="match status" value="1"/>
</dbReference>
<evidence type="ECO:0000256" key="4">
    <source>
        <dbReference type="ARBA" id="ARBA00022723"/>
    </source>
</evidence>
<comment type="cofactor">
    <cofactor evidence="1">
        <name>Zn(2+)</name>
        <dbReference type="ChEBI" id="CHEBI:29105"/>
    </cofactor>
</comment>
<dbReference type="PROSITE" id="PS51885">
    <property type="entry name" value="NEPRILYSIN"/>
    <property type="match status" value="1"/>
</dbReference>
<evidence type="ECO:0000313" key="11">
    <source>
        <dbReference type="Proteomes" id="UP000886998"/>
    </source>
</evidence>
<dbReference type="OrthoDB" id="6475849at2759"/>
<dbReference type="InterPro" id="IPR018497">
    <property type="entry name" value="Peptidase_M13_C"/>
</dbReference>
<feature type="domain" description="Peptidase M13 N-terminal" evidence="9">
    <location>
        <begin position="1"/>
        <end position="41"/>
    </location>
</feature>
<evidence type="ECO:0000259" key="9">
    <source>
        <dbReference type="Pfam" id="PF05649"/>
    </source>
</evidence>
<feature type="domain" description="Peptidase M13 C-terminal" evidence="8">
    <location>
        <begin position="117"/>
        <end position="220"/>
    </location>
</feature>
<keyword evidence="5" id="KW-0378">Hydrolase</keyword>
<dbReference type="Gene3D" id="3.40.390.10">
    <property type="entry name" value="Collagenase (Catalytic Domain)"/>
    <property type="match status" value="2"/>
</dbReference>
<dbReference type="Pfam" id="PF05649">
    <property type="entry name" value="Peptidase_M13_N"/>
    <property type="match status" value="1"/>
</dbReference>
<keyword evidence="7" id="KW-0482">Metalloprotease</keyword>
<dbReference type="Gene3D" id="1.10.1380.10">
    <property type="entry name" value="Neutral endopeptidase , domain2"/>
    <property type="match status" value="1"/>
</dbReference>
<keyword evidence="11" id="KW-1185">Reference proteome</keyword>
<dbReference type="GO" id="GO:0004222">
    <property type="term" value="F:metalloendopeptidase activity"/>
    <property type="evidence" value="ECO:0007669"/>
    <property type="project" value="InterPro"/>
</dbReference>
<organism evidence="10 11">
    <name type="scientific">Trichonephila inaurata madagascariensis</name>
    <dbReference type="NCBI Taxonomy" id="2747483"/>
    <lineage>
        <taxon>Eukaryota</taxon>
        <taxon>Metazoa</taxon>
        <taxon>Ecdysozoa</taxon>
        <taxon>Arthropoda</taxon>
        <taxon>Chelicerata</taxon>
        <taxon>Arachnida</taxon>
        <taxon>Araneae</taxon>
        <taxon>Araneomorphae</taxon>
        <taxon>Entelegynae</taxon>
        <taxon>Araneoidea</taxon>
        <taxon>Nephilidae</taxon>
        <taxon>Trichonephila</taxon>
        <taxon>Trichonephila inaurata</taxon>
    </lineage>
</organism>
<dbReference type="SUPFAM" id="SSF55486">
    <property type="entry name" value="Metalloproteases ('zincins'), catalytic domain"/>
    <property type="match status" value="1"/>
</dbReference>
<evidence type="ECO:0000256" key="5">
    <source>
        <dbReference type="ARBA" id="ARBA00022801"/>
    </source>
</evidence>
<dbReference type="InterPro" id="IPR042089">
    <property type="entry name" value="Peptidase_M13_dom_2"/>
</dbReference>
<evidence type="ECO:0000256" key="3">
    <source>
        <dbReference type="ARBA" id="ARBA00022670"/>
    </source>
</evidence>
<dbReference type="Pfam" id="PF01431">
    <property type="entry name" value="Peptidase_M13"/>
    <property type="match status" value="1"/>
</dbReference>
<dbReference type="Proteomes" id="UP000886998">
    <property type="component" value="Unassembled WGS sequence"/>
</dbReference>
<dbReference type="GO" id="GO:0016485">
    <property type="term" value="P:protein processing"/>
    <property type="evidence" value="ECO:0007669"/>
    <property type="project" value="TreeGrafter"/>
</dbReference>
<sequence>MIQGIKESFKDNLPSLKWMDPETRKLAAEKVDSMIDTVGYPEFILYPDQVDEHYEGIVFNETDYFQNLMNLAHYERVKNMKKLDIPTNRTEWIYAPTELNAYYILTSNQIGMHEKRSLYDKYGSLHQWWKDSTFKNFQELTQCFVEQYSSYEVQGMKVNGQLTLGENIADNGGLKASFNAYQNWITRNHAEQPLPGLPLTSNQLFFVAYAQKWCEISTPEMERFFSF</sequence>
<keyword evidence="4" id="KW-0479">Metal-binding</keyword>
<name>A0A8X6YEU8_9ARAC</name>
<dbReference type="GO" id="GO:0046872">
    <property type="term" value="F:metal ion binding"/>
    <property type="evidence" value="ECO:0007669"/>
    <property type="project" value="UniProtKB-KW"/>
</dbReference>
<evidence type="ECO:0000259" key="8">
    <source>
        <dbReference type="Pfam" id="PF01431"/>
    </source>
</evidence>
<dbReference type="EMBL" id="BMAV01017571">
    <property type="protein sequence ID" value="GFY69362.1"/>
    <property type="molecule type" value="Genomic_DNA"/>
</dbReference>
<reference evidence="10" key="1">
    <citation type="submission" date="2020-08" db="EMBL/GenBank/DDBJ databases">
        <title>Multicomponent nature underlies the extraordinary mechanical properties of spider dragline silk.</title>
        <authorList>
            <person name="Kono N."/>
            <person name="Nakamura H."/>
            <person name="Mori M."/>
            <person name="Yoshida Y."/>
            <person name="Ohtoshi R."/>
            <person name="Malay A.D."/>
            <person name="Moran D.A.P."/>
            <person name="Tomita M."/>
            <person name="Numata K."/>
            <person name="Arakawa K."/>
        </authorList>
    </citation>
    <scope>NUCLEOTIDE SEQUENCE</scope>
</reference>
<dbReference type="InterPro" id="IPR024079">
    <property type="entry name" value="MetalloPept_cat_dom_sf"/>
</dbReference>
<dbReference type="InterPro" id="IPR008753">
    <property type="entry name" value="Peptidase_M13_N"/>
</dbReference>
<accession>A0A8X6YEU8</accession>
<dbReference type="CDD" id="cd08662">
    <property type="entry name" value="M13"/>
    <property type="match status" value="1"/>
</dbReference>
<proteinExistence type="inferred from homology"/>
<keyword evidence="3" id="KW-0645">Protease</keyword>
<gene>
    <name evidence="10" type="ORF">TNIN_337051</name>
</gene>
<evidence type="ECO:0000256" key="6">
    <source>
        <dbReference type="ARBA" id="ARBA00022833"/>
    </source>
</evidence>